<comment type="similarity">
    <text evidence="2">Belongs to the SusD family.</text>
</comment>
<keyword evidence="3" id="KW-0732">Signal</keyword>
<keyword evidence="4" id="KW-0472">Membrane</keyword>
<dbReference type="AlphaFoldDB" id="A0A6N8L354"/>
<feature type="domain" description="RagB/SusD" evidence="6">
    <location>
        <begin position="221"/>
        <end position="501"/>
    </location>
</feature>
<dbReference type="SUPFAM" id="SSF48452">
    <property type="entry name" value="TPR-like"/>
    <property type="match status" value="1"/>
</dbReference>
<evidence type="ECO:0000259" key="6">
    <source>
        <dbReference type="Pfam" id="PF07980"/>
    </source>
</evidence>
<dbReference type="OrthoDB" id="1035036at2"/>
<protein>
    <submittedName>
        <fullName evidence="7">RagB/SusD family nutrient uptake outer membrane protein</fullName>
    </submittedName>
</protein>
<dbReference type="InterPro" id="IPR012944">
    <property type="entry name" value="SusD_RagB_dom"/>
</dbReference>
<evidence type="ECO:0000256" key="5">
    <source>
        <dbReference type="ARBA" id="ARBA00023237"/>
    </source>
</evidence>
<reference evidence="7 8" key="1">
    <citation type="submission" date="2019-12" db="EMBL/GenBank/DDBJ databases">
        <authorList>
            <person name="Dong K."/>
        </authorList>
    </citation>
    <scope>NUCLEOTIDE SEQUENCE [LARGE SCALE GENOMIC DNA]</scope>
    <source>
        <strain evidence="7 8">JCM 31225</strain>
    </source>
</reference>
<proteinExistence type="inferred from homology"/>
<dbReference type="Gene3D" id="1.25.40.390">
    <property type="match status" value="1"/>
</dbReference>
<dbReference type="Pfam" id="PF07980">
    <property type="entry name" value="SusD_RagB"/>
    <property type="match status" value="1"/>
</dbReference>
<dbReference type="EMBL" id="WSQA01000007">
    <property type="protein sequence ID" value="MVZ62578.1"/>
    <property type="molecule type" value="Genomic_DNA"/>
</dbReference>
<keyword evidence="5" id="KW-0998">Cell outer membrane</keyword>
<dbReference type="Proteomes" id="UP000435036">
    <property type="component" value="Unassembled WGS sequence"/>
</dbReference>
<evidence type="ECO:0000256" key="4">
    <source>
        <dbReference type="ARBA" id="ARBA00023136"/>
    </source>
</evidence>
<gene>
    <name evidence="7" type="ORF">GQF63_11130</name>
</gene>
<dbReference type="PROSITE" id="PS51257">
    <property type="entry name" value="PROKAR_LIPOPROTEIN"/>
    <property type="match status" value="1"/>
</dbReference>
<dbReference type="GO" id="GO:0009279">
    <property type="term" value="C:cell outer membrane"/>
    <property type="evidence" value="ECO:0007669"/>
    <property type="project" value="UniProtKB-SubCell"/>
</dbReference>
<name>A0A6N8L354_9SPHI</name>
<evidence type="ECO:0000313" key="7">
    <source>
        <dbReference type="EMBL" id="MVZ62578.1"/>
    </source>
</evidence>
<evidence type="ECO:0000256" key="2">
    <source>
        <dbReference type="ARBA" id="ARBA00006275"/>
    </source>
</evidence>
<sequence>MKRIKRILTYSAVMMVSLSSCTKNLELDPVSQISNQSFWKSEGDVMGALNGMYVRLRTQANGNLFAWGEMRSEVLDRSLGGVAGMQIFYLNELDRSNVGASSANGFVVCTWQGMYTVIHDANLLLKYAPGITYSSDAVKNQVLAEAHAMRAYAYFVLTKTWGALPMVTEPTEGYNPEVIMKERSSKEDIMKMIKSDLEASLALFPNANFKSGRNMWSKPAVNALKAEVHLWTGKTMGGGANDFRTALTAIDEVEKADVSLLDKYASIFDYDNKGNKEILMAVRYQDLESGDNIFQLMYMPGAYMTDKTDQATKDKLGVLGGFPFAGMSQVVRDQFTMDDQRRDATFIEIRVPAANGGTQYYGSVFSKFSGTVIGGNRRFIDDMVLFRYGDVLLMKAEAQNALGQDPTEAINKIRKRAYGTNYNNHVYVHTTQQAGDEAILKERLLELTLEGKRWWDLIRFNKAFDLVPSLQNRKGQNHLMLFPISELTLSLEPKVQQNEGYK</sequence>
<comment type="caution">
    <text evidence="7">The sequence shown here is derived from an EMBL/GenBank/DDBJ whole genome shotgun (WGS) entry which is preliminary data.</text>
</comment>
<dbReference type="CDD" id="cd08977">
    <property type="entry name" value="SusD"/>
    <property type="match status" value="1"/>
</dbReference>
<evidence type="ECO:0000256" key="3">
    <source>
        <dbReference type="ARBA" id="ARBA00022729"/>
    </source>
</evidence>
<comment type="subcellular location">
    <subcellularLocation>
        <location evidence="1">Cell outer membrane</location>
    </subcellularLocation>
</comment>
<evidence type="ECO:0000256" key="1">
    <source>
        <dbReference type="ARBA" id="ARBA00004442"/>
    </source>
</evidence>
<evidence type="ECO:0000313" key="8">
    <source>
        <dbReference type="Proteomes" id="UP000435036"/>
    </source>
</evidence>
<organism evidence="7 8">
    <name type="scientific">Sphingobacterium humi</name>
    <dbReference type="NCBI Taxonomy" id="1796905"/>
    <lineage>
        <taxon>Bacteria</taxon>
        <taxon>Pseudomonadati</taxon>
        <taxon>Bacteroidota</taxon>
        <taxon>Sphingobacteriia</taxon>
        <taxon>Sphingobacteriales</taxon>
        <taxon>Sphingobacteriaceae</taxon>
        <taxon>Sphingobacterium</taxon>
    </lineage>
</organism>
<keyword evidence="8" id="KW-1185">Reference proteome</keyword>
<accession>A0A6N8L354</accession>
<dbReference type="RefSeq" id="WP_160369305.1">
    <property type="nucleotide sequence ID" value="NZ_WSQA01000007.1"/>
</dbReference>
<dbReference type="InterPro" id="IPR011990">
    <property type="entry name" value="TPR-like_helical_dom_sf"/>
</dbReference>